<keyword evidence="4" id="KW-1015">Disulfide bond</keyword>
<dbReference type="GO" id="GO:0005576">
    <property type="term" value="C:extracellular region"/>
    <property type="evidence" value="ECO:0007669"/>
    <property type="project" value="UniProtKB-SubCell"/>
</dbReference>
<evidence type="ECO:0000256" key="1">
    <source>
        <dbReference type="ARBA" id="ARBA00004613"/>
    </source>
</evidence>
<gene>
    <name evidence="7" type="ORF">THAR02_11323</name>
</gene>
<protein>
    <recommendedName>
        <fullName evidence="6">AA1-like domain-containing protein</fullName>
    </recommendedName>
</protein>
<dbReference type="OMA" id="WGYVNFT"/>
<dbReference type="OrthoDB" id="3539798at2759"/>
<accession>A0A0F9WVS7</accession>
<dbReference type="InterPro" id="IPR032382">
    <property type="entry name" value="AltA1"/>
</dbReference>
<feature type="domain" description="AA1-like" evidence="6">
    <location>
        <begin position="54"/>
        <end position="179"/>
    </location>
</feature>
<proteinExistence type="predicted"/>
<dbReference type="Pfam" id="PF16541">
    <property type="entry name" value="AltA1"/>
    <property type="match status" value="1"/>
</dbReference>
<feature type="chain" id="PRO_5002529795" description="AA1-like domain-containing protein" evidence="5">
    <location>
        <begin position="19"/>
        <end position="195"/>
    </location>
</feature>
<dbReference type="EMBL" id="JOKZ01000831">
    <property type="protein sequence ID" value="KKO96574.1"/>
    <property type="molecule type" value="Genomic_DNA"/>
</dbReference>
<evidence type="ECO:0000256" key="5">
    <source>
        <dbReference type="SAM" id="SignalP"/>
    </source>
</evidence>
<evidence type="ECO:0000256" key="2">
    <source>
        <dbReference type="ARBA" id="ARBA00022525"/>
    </source>
</evidence>
<evidence type="ECO:0000313" key="8">
    <source>
        <dbReference type="Proteomes" id="UP000034112"/>
    </source>
</evidence>
<sequence length="195" mass="21034">MLGLLSTCALFLSSSALALPSVPRANANYPYPVPPTAPGCTDKSTNLTAWTVGDFDFHSSYTFTTPAHQNSWGYVNFTLTNPAVDYTPVCSAASDQLSDFFYGTFVYECTVPSTAGKASFTYSRPSGQLQINQTWSCADEGSRFTAIGGVNLNLTCDDTTWQNPNWTIGQIYSTRTVTCGKVTLPAPIEEMSAVL</sequence>
<evidence type="ECO:0000313" key="7">
    <source>
        <dbReference type="EMBL" id="KKO96574.1"/>
    </source>
</evidence>
<reference evidence="8" key="1">
    <citation type="journal article" date="2015" name="Genome Announc.">
        <title>Draft whole-genome sequence of the biocontrol agent Trichoderma harzianum T6776.</title>
        <authorList>
            <person name="Baroncelli R."/>
            <person name="Piaggeschi G."/>
            <person name="Fiorini L."/>
            <person name="Bertolini E."/>
            <person name="Zapparata A."/>
            <person name="Pe M.E."/>
            <person name="Sarrocco S."/>
            <person name="Vannacci G."/>
        </authorList>
    </citation>
    <scope>NUCLEOTIDE SEQUENCE [LARGE SCALE GENOMIC DNA]</scope>
    <source>
        <strain evidence="8">T6776</strain>
    </source>
</reference>
<dbReference type="AlphaFoldDB" id="A0A0F9WVS7"/>
<evidence type="ECO:0000259" key="6">
    <source>
        <dbReference type="Pfam" id="PF16541"/>
    </source>
</evidence>
<evidence type="ECO:0000256" key="3">
    <source>
        <dbReference type="ARBA" id="ARBA00022729"/>
    </source>
</evidence>
<feature type="signal peptide" evidence="5">
    <location>
        <begin position="1"/>
        <end position="18"/>
    </location>
</feature>
<comment type="caution">
    <text evidence="7">The sequence shown here is derived from an EMBL/GenBank/DDBJ whole genome shotgun (WGS) entry which is preliminary data.</text>
</comment>
<keyword evidence="2" id="KW-0964">Secreted</keyword>
<evidence type="ECO:0000256" key="4">
    <source>
        <dbReference type="ARBA" id="ARBA00023157"/>
    </source>
</evidence>
<dbReference type="Proteomes" id="UP000034112">
    <property type="component" value="Unassembled WGS sequence"/>
</dbReference>
<name>A0A0F9WVS7_TRIHA</name>
<keyword evidence="3 5" id="KW-0732">Signal</keyword>
<comment type="subcellular location">
    <subcellularLocation>
        <location evidence="1">Secreted</location>
    </subcellularLocation>
</comment>
<organism evidence="7 8">
    <name type="scientific">Trichoderma harzianum</name>
    <name type="common">Hypocrea lixii</name>
    <dbReference type="NCBI Taxonomy" id="5544"/>
    <lineage>
        <taxon>Eukaryota</taxon>
        <taxon>Fungi</taxon>
        <taxon>Dikarya</taxon>
        <taxon>Ascomycota</taxon>
        <taxon>Pezizomycotina</taxon>
        <taxon>Sordariomycetes</taxon>
        <taxon>Hypocreomycetidae</taxon>
        <taxon>Hypocreales</taxon>
        <taxon>Hypocreaceae</taxon>
        <taxon>Trichoderma</taxon>
    </lineage>
</organism>